<protein>
    <recommendedName>
        <fullName evidence="3">triacylglycerol lipase</fullName>
        <ecNumber evidence="3">3.1.1.3</ecNumber>
    </recommendedName>
</protein>
<evidence type="ECO:0000256" key="3">
    <source>
        <dbReference type="ARBA" id="ARBA00013279"/>
    </source>
</evidence>
<evidence type="ECO:0000256" key="4">
    <source>
        <dbReference type="ARBA" id="ARBA00022525"/>
    </source>
</evidence>
<evidence type="ECO:0000256" key="2">
    <source>
        <dbReference type="ARBA" id="ARBA00004613"/>
    </source>
</evidence>
<keyword evidence="7" id="KW-0442">Lipid degradation</keyword>
<dbReference type="AlphaFoldDB" id="A0A380EMT5"/>
<feature type="domain" description="Lipase-like C-terminal" evidence="9">
    <location>
        <begin position="1"/>
        <end position="123"/>
    </location>
</feature>
<dbReference type="SUPFAM" id="SSF53474">
    <property type="entry name" value="alpha/beta-Hydrolases"/>
    <property type="match status" value="1"/>
</dbReference>
<keyword evidence="6 10" id="KW-0378">Hydrolase</keyword>
<keyword evidence="8" id="KW-0443">Lipid metabolism</keyword>
<organism evidence="10 11">
    <name type="scientific">Staphylococcus aureus</name>
    <dbReference type="NCBI Taxonomy" id="1280"/>
    <lineage>
        <taxon>Bacteria</taxon>
        <taxon>Bacillati</taxon>
        <taxon>Bacillota</taxon>
        <taxon>Bacilli</taxon>
        <taxon>Bacillales</taxon>
        <taxon>Staphylococcaceae</taxon>
        <taxon>Staphylococcus</taxon>
    </lineage>
</organism>
<dbReference type="GO" id="GO:0005576">
    <property type="term" value="C:extracellular region"/>
    <property type="evidence" value="ECO:0007669"/>
    <property type="project" value="UniProtKB-SubCell"/>
</dbReference>
<dbReference type="InterPro" id="IPR056304">
    <property type="entry name" value="Lip-like_C"/>
</dbReference>
<evidence type="ECO:0000256" key="6">
    <source>
        <dbReference type="ARBA" id="ARBA00022801"/>
    </source>
</evidence>
<dbReference type="Pfam" id="PF24708">
    <property type="entry name" value="Lip_C"/>
    <property type="match status" value="1"/>
</dbReference>
<dbReference type="GO" id="GO:0016042">
    <property type="term" value="P:lipid catabolic process"/>
    <property type="evidence" value="ECO:0007669"/>
    <property type="project" value="UniProtKB-KW"/>
</dbReference>
<evidence type="ECO:0000256" key="5">
    <source>
        <dbReference type="ARBA" id="ARBA00022729"/>
    </source>
</evidence>
<dbReference type="InterPro" id="IPR029058">
    <property type="entry name" value="AB_hydrolase_fold"/>
</dbReference>
<dbReference type="PANTHER" id="PTHR34043">
    <property type="entry name" value="ALPHA/BETA-HYDROLASES SUPERFAMILY PROTEIN"/>
    <property type="match status" value="1"/>
</dbReference>
<evidence type="ECO:0000313" key="10">
    <source>
        <dbReference type="EMBL" id="SUL38121.1"/>
    </source>
</evidence>
<sequence length="125" mass="14104">MGGQTIRQLEELLRNGNREEIEYQKKHGGEISPLFKGNHDNMISSITTLGTPHNGTHASDLAGNEALVRQIVFDIGKMFGNKNSRVDFGLAQWGLKQKPNESYIDYVKRVKQSNLWKSKDNGFTI</sequence>
<dbReference type="Gene3D" id="3.40.50.1820">
    <property type="entry name" value="alpha/beta hydrolase"/>
    <property type="match status" value="1"/>
</dbReference>
<dbReference type="GO" id="GO:0004806">
    <property type="term" value="F:triacylglycerol lipase activity"/>
    <property type="evidence" value="ECO:0007669"/>
    <property type="project" value="UniProtKB-EC"/>
</dbReference>
<evidence type="ECO:0000259" key="9">
    <source>
        <dbReference type="Pfam" id="PF24708"/>
    </source>
</evidence>
<evidence type="ECO:0000256" key="8">
    <source>
        <dbReference type="ARBA" id="ARBA00023098"/>
    </source>
</evidence>
<proteinExistence type="predicted"/>
<dbReference type="EMBL" id="UHBY01000003">
    <property type="protein sequence ID" value="SUL38121.1"/>
    <property type="molecule type" value="Genomic_DNA"/>
</dbReference>
<gene>
    <name evidence="10" type="primary">lipA_5</name>
    <name evidence="10" type="ORF">NCTC10702_04141</name>
</gene>
<keyword evidence="5" id="KW-0732">Signal</keyword>
<comment type="catalytic activity">
    <reaction evidence="1">
        <text>a triacylglycerol + H2O = a diacylglycerol + a fatty acid + H(+)</text>
        <dbReference type="Rhea" id="RHEA:12044"/>
        <dbReference type="ChEBI" id="CHEBI:15377"/>
        <dbReference type="ChEBI" id="CHEBI:15378"/>
        <dbReference type="ChEBI" id="CHEBI:17855"/>
        <dbReference type="ChEBI" id="CHEBI:18035"/>
        <dbReference type="ChEBI" id="CHEBI:28868"/>
        <dbReference type="EC" id="3.1.1.3"/>
    </reaction>
</comment>
<evidence type="ECO:0000256" key="1">
    <source>
        <dbReference type="ARBA" id="ARBA00001024"/>
    </source>
</evidence>
<evidence type="ECO:0000313" key="11">
    <source>
        <dbReference type="Proteomes" id="UP000254116"/>
    </source>
</evidence>
<name>A0A380EMT5_STAAU</name>
<comment type="subcellular location">
    <subcellularLocation>
        <location evidence="2">Secreted</location>
    </subcellularLocation>
</comment>
<reference evidence="10 11" key="1">
    <citation type="submission" date="2018-06" db="EMBL/GenBank/DDBJ databases">
        <authorList>
            <consortium name="Pathogen Informatics"/>
            <person name="Doyle S."/>
        </authorList>
    </citation>
    <scope>NUCLEOTIDE SEQUENCE [LARGE SCALE GENOMIC DNA]</scope>
    <source>
        <strain evidence="10 11">NCTC10702</strain>
    </source>
</reference>
<dbReference type="Proteomes" id="UP000254116">
    <property type="component" value="Unassembled WGS sequence"/>
</dbReference>
<keyword evidence="4" id="KW-0964">Secreted</keyword>
<dbReference type="PANTHER" id="PTHR34043:SF3">
    <property type="entry name" value="ALPHA_BETA-HYDROLASES SUPERFAMILY PROTEIN"/>
    <property type="match status" value="1"/>
</dbReference>
<accession>A0A380EMT5</accession>
<dbReference type="EC" id="3.1.1.3" evidence="3"/>
<evidence type="ECO:0000256" key="7">
    <source>
        <dbReference type="ARBA" id="ARBA00022963"/>
    </source>
</evidence>